<dbReference type="EMBL" id="CAVLGL010000001">
    <property type="protein sequence ID" value="CAK1578226.1"/>
    <property type="molecule type" value="Genomic_DNA"/>
</dbReference>
<keyword evidence="4" id="KW-0344">Guanine-nucleotide releasing factor</keyword>
<dbReference type="GO" id="GO:0001965">
    <property type="term" value="F:G-protein alpha-subunit binding"/>
    <property type="evidence" value="ECO:0007669"/>
    <property type="project" value="TreeGrafter"/>
</dbReference>
<sequence>MNEEEIKILYSDDKSKVSQILDSFLKNNEDVFIFPELSKNNHRLMLWDVLFRHIQEKSSEHLHGSCLSALRILSRDKSEVDVLICEKWIITLIEKAGLYNFLNIDDESLPAEIIPKKEEAVEALKCLCNLALNSEVARALCAHTAIAQGLVARLRSYKETPYKDDIMLLDMKLLFILTALRQDITSKIKTDLHGMDYLISCTNEIVLEASLTSDTAGASMSGAETGEDHHCYLHDNQHAIVCEILKIQFNLTLQSSADEQVDEAEEAMYLKLMPILTTLLSAHASSEQKLMELRSNIVNLLLSVPLKFYPFLTPQINEGEKSQCMYDGKNMDALQSLIQFLMYRLTVTTSTKNQYENLSPILTVLNKSARSCRAHRKYLRQEVLPPLRDVSRPPEKGSTLRNQLCRLLTTPVTSIRDLVAEFLFILCKEKVGRMVKYTGFGNAAGHLAQKGLLAGGRGNVEYSSSSEDSDTEEYLEAQPHIDPVVGCTRPPRINPFEGMTEEQKEYEAMKLVNLFDKMVSKGVVKPARVGADGRPQPVEHVLEMREHPPNRPQS</sequence>
<keyword evidence="8" id="KW-1185">Reference proteome</keyword>
<comment type="similarity">
    <text evidence="2">Belongs to the synembryn family.</text>
</comment>
<comment type="caution">
    <text evidence="7">The sequence shown here is derived from an EMBL/GenBank/DDBJ whole genome shotgun (WGS) entry which is preliminary data.</text>
</comment>
<accession>A0AAV1K509</accession>
<dbReference type="PANTHER" id="PTHR12425:SF5">
    <property type="entry name" value="SYNEMBRYN"/>
    <property type="match status" value="1"/>
</dbReference>
<dbReference type="GO" id="GO:0005085">
    <property type="term" value="F:guanyl-nucleotide exchange factor activity"/>
    <property type="evidence" value="ECO:0007669"/>
    <property type="project" value="UniProtKB-KW"/>
</dbReference>
<dbReference type="InterPro" id="IPR008376">
    <property type="entry name" value="Chaperone_Ric-8_A/B"/>
</dbReference>
<evidence type="ECO:0000256" key="1">
    <source>
        <dbReference type="ARBA" id="ARBA00004544"/>
    </source>
</evidence>
<dbReference type="Proteomes" id="UP001314205">
    <property type="component" value="Unassembled WGS sequence"/>
</dbReference>
<proteinExistence type="inferred from homology"/>
<gene>
    <name evidence="7" type="ORF">PARMNEM_LOCUS340</name>
</gene>
<feature type="region of interest" description="Disordered" evidence="6">
    <location>
        <begin position="526"/>
        <end position="554"/>
    </location>
</feature>
<dbReference type="PRINTS" id="PR01802">
    <property type="entry name" value="SYNEMBRYN"/>
</dbReference>
<dbReference type="GO" id="GO:0007186">
    <property type="term" value="P:G protein-coupled receptor signaling pathway"/>
    <property type="evidence" value="ECO:0007669"/>
    <property type="project" value="TreeGrafter"/>
</dbReference>
<evidence type="ECO:0000256" key="4">
    <source>
        <dbReference type="ARBA" id="ARBA00022658"/>
    </source>
</evidence>
<evidence type="ECO:0008006" key="9">
    <source>
        <dbReference type="Google" id="ProtNLM"/>
    </source>
</evidence>
<dbReference type="AlphaFoldDB" id="A0AAV1K509"/>
<dbReference type="PANTHER" id="PTHR12425">
    <property type="entry name" value="SYNEMBRYN"/>
    <property type="match status" value="1"/>
</dbReference>
<keyword evidence="5" id="KW-0143">Chaperone</keyword>
<dbReference type="InterPro" id="IPR016024">
    <property type="entry name" value="ARM-type_fold"/>
</dbReference>
<feature type="compositionally biased region" description="Basic and acidic residues" evidence="6">
    <location>
        <begin position="540"/>
        <end position="554"/>
    </location>
</feature>
<dbReference type="Gene3D" id="1.25.10.10">
    <property type="entry name" value="Leucine-rich Repeat Variant"/>
    <property type="match status" value="1"/>
</dbReference>
<evidence type="ECO:0000256" key="5">
    <source>
        <dbReference type="ARBA" id="ARBA00023186"/>
    </source>
</evidence>
<evidence type="ECO:0000256" key="3">
    <source>
        <dbReference type="ARBA" id="ARBA00022490"/>
    </source>
</evidence>
<dbReference type="SUPFAM" id="SSF48371">
    <property type="entry name" value="ARM repeat"/>
    <property type="match status" value="1"/>
</dbReference>
<evidence type="ECO:0000313" key="8">
    <source>
        <dbReference type="Proteomes" id="UP001314205"/>
    </source>
</evidence>
<protein>
    <recommendedName>
        <fullName evidence="9">Synembryn-A</fullName>
    </recommendedName>
</protein>
<dbReference type="Pfam" id="PF10165">
    <property type="entry name" value="Ric8"/>
    <property type="match status" value="1"/>
</dbReference>
<dbReference type="GO" id="GO:0005938">
    <property type="term" value="C:cell cortex"/>
    <property type="evidence" value="ECO:0007669"/>
    <property type="project" value="UniProtKB-SubCell"/>
</dbReference>
<dbReference type="InterPro" id="IPR019318">
    <property type="entry name" value="Gua_nucleotide_exch_fac_Ric8"/>
</dbReference>
<reference evidence="7 8" key="1">
    <citation type="submission" date="2023-11" db="EMBL/GenBank/DDBJ databases">
        <authorList>
            <person name="Hedman E."/>
            <person name="Englund M."/>
            <person name="Stromberg M."/>
            <person name="Nyberg Akerstrom W."/>
            <person name="Nylinder S."/>
            <person name="Jareborg N."/>
            <person name="Kallberg Y."/>
            <person name="Kronander E."/>
        </authorList>
    </citation>
    <scope>NUCLEOTIDE SEQUENCE [LARGE SCALE GENOMIC DNA]</scope>
</reference>
<evidence type="ECO:0000256" key="6">
    <source>
        <dbReference type="SAM" id="MobiDB-lite"/>
    </source>
</evidence>
<organism evidence="7 8">
    <name type="scientific">Parnassius mnemosyne</name>
    <name type="common">clouded apollo</name>
    <dbReference type="NCBI Taxonomy" id="213953"/>
    <lineage>
        <taxon>Eukaryota</taxon>
        <taxon>Metazoa</taxon>
        <taxon>Ecdysozoa</taxon>
        <taxon>Arthropoda</taxon>
        <taxon>Hexapoda</taxon>
        <taxon>Insecta</taxon>
        <taxon>Pterygota</taxon>
        <taxon>Neoptera</taxon>
        <taxon>Endopterygota</taxon>
        <taxon>Lepidoptera</taxon>
        <taxon>Glossata</taxon>
        <taxon>Ditrysia</taxon>
        <taxon>Papilionoidea</taxon>
        <taxon>Papilionidae</taxon>
        <taxon>Parnassiinae</taxon>
        <taxon>Parnassini</taxon>
        <taxon>Parnassius</taxon>
        <taxon>Driopa</taxon>
    </lineage>
</organism>
<keyword evidence="3" id="KW-0963">Cytoplasm</keyword>
<evidence type="ECO:0000256" key="2">
    <source>
        <dbReference type="ARBA" id="ARBA00009049"/>
    </source>
</evidence>
<evidence type="ECO:0000313" key="7">
    <source>
        <dbReference type="EMBL" id="CAK1578226.1"/>
    </source>
</evidence>
<comment type="subcellular location">
    <subcellularLocation>
        <location evidence="1">Cytoplasm</location>
        <location evidence="1">Cell cortex</location>
    </subcellularLocation>
</comment>
<dbReference type="InterPro" id="IPR011989">
    <property type="entry name" value="ARM-like"/>
</dbReference>
<name>A0AAV1K509_9NEOP</name>